<dbReference type="EMBL" id="VSRR010002052">
    <property type="protein sequence ID" value="MPC29329.1"/>
    <property type="molecule type" value="Genomic_DNA"/>
</dbReference>
<keyword evidence="1" id="KW-0732">Signal</keyword>
<organism evidence="2 3">
    <name type="scientific">Portunus trituberculatus</name>
    <name type="common">Swimming crab</name>
    <name type="synonym">Neptunus trituberculatus</name>
    <dbReference type="NCBI Taxonomy" id="210409"/>
    <lineage>
        <taxon>Eukaryota</taxon>
        <taxon>Metazoa</taxon>
        <taxon>Ecdysozoa</taxon>
        <taxon>Arthropoda</taxon>
        <taxon>Crustacea</taxon>
        <taxon>Multicrustacea</taxon>
        <taxon>Malacostraca</taxon>
        <taxon>Eumalacostraca</taxon>
        <taxon>Eucarida</taxon>
        <taxon>Decapoda</taxon>
        <taxon>Pleocyemata</taxon>
        <taxon>Brachyura</taxon>
        <taxon>Eubrachyura</taxon>
        <taxon>Portunoidea</taxon>
        <taxon>Portunidae</taxon>
        <taxon>Portuninae</taxon>
        <taxon>Portunus</taxon>
    </lineage>
</organism>
<dbReference type="AlphaFoldDB" id="A0A5B7E7D7"/>
<feature type="chain" id="PRO_5022956912" description="Secreted protein" evidence="1">
    <location>
        <begin position="29"/>
        <end position="72"/>
    </location>
</feature>
<evidence type="ECO:0008006" key="4">
    <source>
        <dbReference type="Google" id="ProtNLM"/>
    </source>
</evidence>
<evidence type="ECO:0000313" key="3">
    <source>
        <dbReference type="Proteomes" id="UP000324222"/>
    </source>
</evidence>
<accession>A0A5B7E7D7</accession>
<proteinExistence type="predicted"/>
<keyword evidence="3" id="KW-1185">Reference proteome</keyword>
<sequence length="72" mass="8071">MRPRLLPRHCPTLMAVVLCLSALIRTHAICHSTAHHKAPPPVCVKEMSRNCCHIGYNTTGHMKTHDELQPAH</sequence>
<comment type="caution">
    <text evidence="2">The sequence shown here is derived from an EMBL/GenBank/DDBJ whole genome shotgun (WGS) entry which is preliminary data.</text>
</comment>
<dbReference type="Proteomes" id="UP000324222">
    <property type="component" value="Unassembled WGS sequence"/>
</dbReference>
<reference evidence="2 3" key="1">
    <citation type="submission" date="2019-05" db="EMBL/GenBank/DDBJ databases">
        <title>Another draft genome of Portunus trituberculatus and its Hox gene families provides insights of decapod evolution.</title>
        <authorList>
            <person name="Jeong J.-H."/>
            <person name="Song I."/>
            <person name="Kim S."/>
            <person name="Choi T."/>
            <person name="Kim D."/>
            <person name="Ryu S."/>
            <person name="Kim W."/>
        </authorList>
    </citation>
    <scope>NUCLEOTIDE SEQUENCE [LARGE SCALE GENOMIC DNA]</scope>
    <source>
        <tissue evidence="2">Muscle</tissue>
    </source>
</reference>
<evidence type="ECO:0000313" key="2">
    <source>
        <dbReference type="EMBL" id="MPC29329.1"/>
    </source>
</evidence>
<gene>
    <name evidence="2" type="ORF">E2C01_022557</name>
</gene>
<feature type="signal peptide" evidence="1">
    <location>
        <begin position="1"/>
        <end position="28"/>
    </location>
</feature>
<protein>
    <recommendedName>
        <fullName evidence="4">Secreted protein</fullName>
    </recommendedName>
</protein>
<evidence type="ECO:0000256" key="1">
    <source>
        <dbReference type="SAM" id="SignalP"/>
    </source>
</evidence>
<name>A0A5B7E7D7_PORTR</name>